<accession>A0A7R8CV52</accession>
<dbReference type="SUPFAM" id="SSF63501">
    <property type="entry name" value="Frizzled cysteine-rich domain"/>
    <property type="match status" value="1"/>
</dbReference>
<dbReference type="Gene3D" id="1.10.2000.10">
    <property type="entry name" value="Frizzled cysteine-rich domain"/>
    <property type="match status" value="1"/>
</dbReference>
<dbReference type="Pfam" id="PF01392">
    <property type="entry name" value="Fz"/>
    <property type="match status" value="1"/>
</dbReference>
<feature type="disulfide bond" evidence="9">
    <location>
        <begin position="65"/>
        <end position="111"/>
    </location>
</feature>
<keyword evidence="6" id="KW-0732">Signal</keyword>
<feature type="disulfide bond" evidence="9">
    <location>
        <begin position="130"/>
        <end position="154"/>
    </location>
</feature>
<keyword evidence="4" id="KW-0964">Secreted</keyword>
<evidence type="ECO:0000256" key="1">
    <source>
        <dbReference type="ARBA" id="ARBA00004613"/>
    </source>
</evidence>
<sequence>MPAGENRRNCSFKMRDRSVGQILFIKLLMISTHFGMSYSYFADWSVLARDRTPSCVNIPKNLSLCHKIGYTRMRLPNLLEHDTMQEVSHQAKSWLPLLSIHCHPDTKLFLCSLFAPVCLERTIYPCRSLCLAVKRGCEKTMKSYGFPWPSMLDCQKFPLDNDMCIAAMNGNGSANGKENHSELHKQEYKEIVRDIVVDEEKETKDPFMESIPCSSQTCNQEASFNNIINNFCKADFVMKIKFKKVKHRLLTGRKVKNVYKTWRGTPGELRKLRKPKLKLRPEDSCCSVWVKARRKRQNYLLMGSKVGEELVPSLILPWTKDRVLKRARRAFKQIDCSSYSKSNPNNAYESKS</sequence>
<evidence type="ECO:0000256" key="5">
    <source>
        <dbReference type="ARBA" id="ARBA00022687"/>
    </source>
</evidence>
<dbReference type="GO" id="GO:0017147">
    <property type="term" value="F:Wnt-protein binding"/>
    <property type="evidence" value="ECO:0007669"/>
    <property type="project" value="TreeGrafter"/>
</dbReference>
<dbReference type="PROSITE" id="PS50189">
    <property type="entry name" value="NTR"/>
    <property type="match status" value="1"/>
</dbReference>
<dbReference type="OrthoDB" id="10053709at2759"/>
<evidence type="ECO:0000256" key="7">
    <source>
        <dbReference type="ARBA" id="ARBA00022782"/>
    </source>
</evidence>
<keyword evidence="11" id="KW-1185">Reference proteome</keyword>
<dbReference type="PANTHER" id="PTHR11309">
    <property type="entry name" value="FRIZZLED"/>
    <property type="match status" value="1"/>
</dbReference>
<protein>
    <submittedName>
        <fullName evidence="10">SFRP5</fullName>
    </submittedName>
</protein>
<evidence type="ECO:0000313" key="11">
    <source>
        <dbReference type="Proteomes" id="UP000675881"/>
    </source>
</evidence>
<evidence type="ECO:0000256" key="2">
    <source>
        <dbReference type="ARBA" id="ARBA00010054"/>
    </source>
</evidence>
<organism evidence="10 11">
    <name type="scientific">Lepeophtheirus salmonis</name>
    <name type="common">Salmon louse</name>
    <name type="synonym">Caligus salmonis</name>
    <dbReference type="NCBI Taxonomy" id="72036"/>
    <lineage>
        <taxon>Eukaryota</taxon>
        <taxon>Metazoa</taxon>
        <taxon>Ecdysozoa</taxon>
        <taxon>Arthropoda</taxon>
        <taxon>Crustacea</taxon>
        <taxon>Multicrustacea</taxon>
        <taxon>Hexanauplia</taxon>
        <taxon>Copepoda</taxon>
        <taxon>Siphonostomatoida</taxon>
        <taxon>Caligidae</taxon>
        <taxon>Lepeophtheirus</taxon>
    </lineage>
</organism>
<dbReference type="SMART" id="SM00063">
    <property type="entry name" value="FRI"/>
    <property type="match status" value="1"/>
</dbReference>
<dbReference type="FunFam" id="1.10.2000.10:FF:000001">
    <property type="entry name" value="secreted frizzled-related protein 2"/>
    <property type="match status" value="1"/>
</dbReference>
<dbReference type="GO" id="GO:0030154">
    <property type="term" value="P:cell differentiation"/>
    <property type="evidence" value="ECO:0007669"/>
    <property type="project" value="UniProtKB-KW"/>
</dbReference>
<keyword evidence="8 9" id="KW-1015">Disulfide bond</keyword>
<dbReference type="Gene3D" id="2.40.50.120">
    <property type="match status" value="1"/>
</dbReference>
<dbReference type="PANTHER" id="PTHR11309:SF148">
    <property type="entry name" value="SECRETED FRIZZLED-RELATED PROTEIN 1"/>
    <property type="match status" value="1"/>
</dbReference>
<comment type="caution">
    <text evidence="9">Lacks conserved residue(s) required for the propagation of feature annotation.</text>
</comment>
<reference evidence="10" key="1">
    <citation type="submission" date="2021-02" db="EMBL/GenBank/DDBJ databases">
        <authorList>
            <person name="Bekaert M."/>
        </authorList>
    </citation>
    <scope>NUCLEOTIDE SEQUENCE</scope>
    <source>
        <strain evidence="10">IoA-00</strain>
    </source>
</reference>
<dbReference type="InterPro" id="IPR001134">
    <property type="entry name" value="Netrin_domain"/>
</dbReference>
<dbReference type="InterPro" id="IPR015526">
    <property type="entry name" value="Frizzled/SFRP"/>
</dbReference>
<dbReference type="GO" id="GO:0005615">
    <property type="term" value="C:extracellular space"/>
    <property type="evidence" value="ECO:0007669"/>
    <property type="project" value="TreeGrafter"/>
</dbReference>
<dbReference type="EMBL" id="HG994584">
    <property type="protein sequence ID" value="CAF2940650.1"/>
    <property type="molecule type" value="Genomic_DNA"/>
</dbReference>
<dbReference type="AlphaFoldDB" id="A0A7R8CV52"/>
<comment type="similarity">
    <text evidence="2">Belongs to the secreted frizzled-related protein (sFRP) family.</text>
</comment>
<evidence type="ECO:0000256" key="8">
    <source>
        <dbReference type="ARBA" id="ARBA00023157"/>
    </source>
</evidence>
<dbReference type="Proteomes" id="UP000675881">
    <property type="component" value="Chromosome 5"/>
</dbReference>
<dbReference type="PROSITE" id="PS50038">
    <property type="entry name" value="FZ"/>
    <property type="match status" value="1"/>
</dbReference>
<dbReference type="InterPro" id="IPR036790">
    <property type="entry name" value="Frizzled_dom_sf"/>
</dbReference>
<name>A0A7R8CV52_LEPSM</name>
<evidence type="ECO:0000256" key="9">
    <source>
        <dbReference type="PROSITE-ProRule" id="PRU00090"/>
    </source>
</evidence>
<evidence type="ECO:0000256" key="3">
    <source>
        <dbReference type="ARBA" id="ARBA00022473"/>
    </source>
</evidence>
<keyword evidence="3" id="KW-0217">Developmental protein</keyword>
<evidence type="ECO:0000256" key="6">
    <source>
        <dbReference type="ARBA" id="ARBA00022729"/>
    </source>
</evidence>
<dbReference type="GO" id="GO:0035567">
    <property type="term" value="P:non-canonical Wnt signaling pathway"/>
    <property type="evidence" value="ECO:0007669"/>
    <property type="project" value="TreeGrafter"/>
</dbReference>
<keyword evidence="5" id="KW-0879">Wnt signaling pathway</keyword>
<proteinExistence type="inferred from homology"/>
<comment type="subcellular location">
    <subcellularLocation>
        <location evidence="1">Secreted</location>
    </subcellularLocation>
</comment>
<dbReference type="GO" id="GO:0060070">
    <property type="term" value="P:canonical Wnt signaling pathway"/>
    <property type="evidence" value="ECO:0007669"/>
    <property type="project" value="TreeGrafter"/>
</dbReference>
<evidence type="ECO:0000256" key="4">
    <source>
        <dbReference type="ARBA" id="ARBA00022525"/>
    </source>
</evidence>
<dbReference type="InterPro" id="IPR008993">
    <property type="entry name" value="TIMP-like_OB-fold"/>
</dbReference>
<keyword evidence="7" id="KW-0221">Differentiation</keyword>
<dbReference type="SUPFAM" id="SSF50242">
    <property type="entry name" value="TIMP-like"/>
    <property type="match status" value="1"/>
</dbReference>
<gene>
    <name evidence="10" type="ORF">LSAA_10735</name>
</gene>
<dbReference type="InterPro" id="IPR020067">
    <property type="entry name" value="Frizzled_dom"/>
</dbReference>
<evidence type="ECO:0000313" key="10">
    <source>
        <dbReference type="EMBL" id="CAF2940650.1"/>
    </source>
</evidence>